<keyword evidence="2" id="KW-1133">Transmembrane helix</keyword>
<name>A0A1Y1UN00_9TREE</name>
<dbReference type="SUPFAM" id="SSF51735">
    <property type="entry name" value="NAD(P)-binding Rossmann-fold domains"/>
    <property type="match status" value="1"/>
</dbReference>
<keyword evidence="5" id="KW-1185">Reference proteome</keyword>
<dbReference type="PANTHER" id="PTHR12286">
    <property type="entry name" value="SACCHAROPINE DEHYDROGENASE-LIKE OXIDOREDUCTASE"/>
    <property type="match status" value="1"/>
</dbReference>
<comment type="caution">
    <text evidence="4">The sequence shown here is derived from an EMBL/GenBank/DDBJ whole genome shotgun (WGS) entry which is preliminary data.</text>
</comment>
<dbReference type="InParanoid" id="A0A1Y1UN00"/>
<dbReference type="AlphaFoldDB" id="A0A1Y1UN00"/>
<proteinExistence type="inferred from homology"/>
<dbReference type="InterPro" id="IPR036291">
    <property type="entry name" value="NAD(P)-bd_dom_sf"/>
</dbReference>
<dbReference type="GO" id="GO:0009247">
    <property type="term" value="P:glycolipid biosynthetic process"/>
    <property type="evidence" value="ECO:0007669"/>
    <property type="project" value="TreeGrafter"/>
</dbReference>
<dbReference type="Pfam" id="PF03435">
    <property type="entry name" value="Sacchrp_dh_NADP"/>
    <property type="match status" value="1"/>
</dbReference>
<protein>
    <recommendedName>
        <fullName evidence="3">Saccharopine dehydrogenase NADP binding domain-containing protein</fullName>
    </recommendedName>
</protein>
<evidence type="ECO:0000259" key="3">
    <source>
        <dbReference type="Pfam" id="PF03435"/>
    </source>
</evidence>
<comment type="similarity">
    <text evidence="1">Belongs to the saccharopine dehydrogenase family.</text>
</comment>
<dbReference type="GeneID" id="33557005"/>
<dbReference type="GO" id="GO:0005739">
    <property type="term" value="C:mitochondrion"/>
    <property type="evidence" value="ECO:0007669"/>
    <property type="project" value="TreeGrafter"/>
</dbReference>
<evidence type="ECO:0000313" key="5">
    <source>
        <dbReference type="Proteomes" id="UP000193218"/>
    </source>
</evidence>
<feature type="domain" description="Saccharopine dehydrogenase NADP binding" evidence="3">
    <location>
        <begin position="15"/>
        <end position="116"/>
    </location>
</feature>
<evidence type="ECO:0000256" key="2">
    <source>
        <dbReference type="SAM" id="Phobius"/>
    </source>
</evidence>
<dbReference type="GO" id="GO:0005886">
    <property type="term" value="C:plasma membrane"/>
    <property type="evidence" value="ECO:0007669"/>
    <property type="project" value="TreeGrafter"/>
</dbReference>
<dbReference type="RefSeq" id="XP_021873293.1">
    <property type="nucleotide sequence ID" value="XM_022015197.1"/>
</dbReference>
<gene>
    <name evidence="4" type="ORF">BD324DRAFT_619686</name>
</gene>
<evidence type="ECO:0000256" key="1">
    <source>
        <dbReference type="ARBA" id="ARBA00038048"/>
    </source>
</evidence>
<organism evidence="4 5">
    <name type="scientific">Kockovaella imperatae</name>
    <dbReference type="NCBI Taxonomy" id="4999"/>
    <lineage>
        <taxon>Eukaryota</taxon>
        <taxon>Fungi</taxon>
        <taxon>Dikarya</taxon>
        <taxon>Basidiomycota</taxon>
        <taxon>Agaricomycotina</taxon>
        <taxon>Tremellomycetes</taxon>
        <taxon>Tremellales</taxon>
        <taxon>Cuniculitremaceae</taxon>
        <taxon>Kockovaella</taxon>
    </lineage>
</organism>
<keyword evidence="2" id="KW-0812">Transmembrane</keyword>
<dbReference type="OrthoDB" id="10268090at2759"/>
<dbReference type="PANTHER" id="PTHR12286:SF5">
    <property type="entry name" value="SACCHAROPINE DEHYDROGENASE-LIKE OXIDOREDUCTASE"/>
    <property type="match status" value="1"/>
</dbReference>
<dbReference type="InterPro" id="IPR005097">
    <property type="entry name" value="Sacchrp_dh_NADP-bd"/>
</dbReference>
<feature type="transmembrane region" description="Helical" evidence="2">
    <location>
        <begin position="291"/>
        <end position="309"/>
    </location>
</feature>
<keyword evidence="2" id="KW-0472">Membrane</keyword>
<dbReference type="Proteomes" id="UP000193218">
    <property type="component" value="Unassembled WGS sequence"/>
</dbReference>
<dbReference type="Gene3D" id="3.40.50.720">
    <property type="entry name" value="NAD(P)-binding Rossmann-like Domain"/>
    <property type="match status" value="1"/>
</dbReference>
<reference evidence="4 5" key="1">
    <citation type="submission" date="2017-03" db="EMBL/GenBank/DDBJ databases">
        <title>Widespread Adenine N6-methylation of Active Genes in Fungi.</title>
        <authorList>
            <consortium name="DOE Joint Genome Institute"/>
            <person name="Mondo S.J."/>
            <person name="Dannebaum R.O."/>
            <person name="Kuo R.C."/>
            <person name="Louie K.B."/>
            <person name="Bewick A.J."/>
            <person name="Labutti K."/>
            <person name="Haridas S."/>
            <person name="Kuo A."/>
            <person name="Salamov A."/>
            <person name="Ahrendt S.R."/>
            <person name="Lau R."/>
            <person name="Bowen B.P."/>
            <person name="Lipzen A."/>
            <person name="Sullivan W."/>
            <person name="Andreopoulos W.B."/>
            <person name="Clum A."/>
            <person name="Lindquist E."/>
            <person name="Daum C."/>
            <person name="Northen T.R."/>
            <person name="Ramamoorthy G."/>
            <person name="Schmitz R.J."/>
            <person name="Gryganskyi A."/>
            <person name="Culley D."/>
            <person name="Magnuson J."/>
            <person name="James T.Y."/>
            <person name="O'Malley M.A."/>
            <person name="Stajich J.E."/>
            <person name="Spatafora J.W."/>
            <person name="Visel A."/>
            <person name="Grigoriev I.V."/>
        </authorList>
    </citation>
    <scope>NUCLEOTIDE SEQUENCE [LARGE SCALE GENOMIC DNA]</scope>
    <source>
        <strain evidence="4 5">NRRL Y-17943</strain>
    </source>
</reference>
<dbReference type="InterPro" id="IPR051276">
    <property type="entry name" value="Saccharopine_DH-like_oxidrdct"/>
</dbReference>
<dbReference type="GO" id="GO:0005811">
    <property type="term" value="C:lipid droplet"/>
    <property type="evidence" value="ECO:0007669"/>
    <property type="project" value="TreeGrafter"/>
</dbReference>
<accession>A0A1Y1UN00</accession>
<dbReference type="EMBL" id="NBSH01000003">
    <property type="protein sequence ID" value="ORX39430.1"/>
    <property type="molecule type" value="Genomic_DNA"/>
</dbReference>
<sequence>MVRTRSQGSTPTLTVYGATSFTARELLRYLDHHPDGESFNLILSGRNEEKLKAATKDMKRDKELVACELTDEESVRDLVDRSTVIINLAGPFREHHAEALIRACAATGTHYLDLCGERYFLGKVIIPKYDYQASTTGSCIVIASGFDSIPSDMSLYLALRTLQSSYPDASIASSRAFFKTGGSPSGGTMASAKSEAETPAEEKIVKKGEWMLTSASGPTPPPQLVYESSHPSLPRSLTGGFFFMYPFNCCVVRRSWFLSRLSEDATGIKRGDEPRHGDKLEYTEALQTRSWIESIIVSLGLMLFGLVFFGSTLTRNILLWLLPSPGSGPSDKSLRSGGLELTSISKTTAQGVTVVTTCKHKGDPGYIATNYMIVEAALSLILPPPSDTKLPPLASKGGVLTPSTALGMVLIERLNQSGKVIWDCKLHDDSKGHRD</sequence>
<evidence type="ECO:0000313" key="4">
    <source>
        <dbReference type="EMBL" id="ORX39430.1"/>
    </source>
</evidence>